<feature type="region of interest" description="Disordered" evidence="1">
    <location>
        <begin position="1"/>
        <end position="24"/>
    </location>
</feature>
<keyword evidence="3" id="KW-1185">Reference proteome</keyword>
<gene>
    <name evidence="2" type="ORF">B0I18_11186</name>
</gene>
<reference evidence="2 3" key="1">
    <citation type="submission" date="2018-03" db="EMBL/GenBank/DDBJ databases">
        <title>Genomic Encyclopedia of Type Strains, Phase III (KMG-III): the genomes of soil and plant-associated and newly described type strains.</title>
        <authorList>
            <person name="Whitman W."/>
        </authorList>
    </citation>
    <scope>NUCLEOTIDE SEQUENCE [LARGE SCALE GENOMIC DNA]</scope>
    <source>
        <strain evidence="2 3">CGMCC 1.12700</strain>
    </source>
</reference>
<accession>A0A2P8CX31</accession>
<dbReference type="AlphaFoldDB" id="A0A2P8CX31"/>
<dbReference type="EMBL" id="PYGD01000011">
    <property type="protein sequence ID" value="PSK89531.1"/>
    <property type="molecule type" value="Genomic_DNA"/>
</dbReference>
<proteinExistence type="predicted"/>
<organism evidence="2 3">
    <name type="scientific">Taibaiella chishuiensis</name>
    <dbReference type="NCBI Taxonomy" id="1434707"/>
    <lineage>
        <taxon>Bacteria</taxon>
        <taxon>Pseudomonadati</taxon>
        <taxon>Bacteroidota</taxon>
        <taxon>Chitinophagia</taxon>
        <taxon>Chitinophagales</taxon>
        <taxon>Chitinophagaceae</taxon>
        <taxon>Taibaiella</taxon>
    </lineage>
</organism>
<dbReference type="Proteomes" id="UP000240572">
    <property type="component" value="Unassembled WGS sequence"/>
</dbReference>
<evidence type="ECO:0000313" key="3">
    <source>
        <dbReference type="Proteomes" id="UP000240572"/>
    </source>
</evidence>
<sequence>MPAGYFHTAPAGPGHNTICKNRRRKTRPGNILVTAEDDGPGFTTKTAGDTRSLGLHISKTRAASGQIAEYLKGKNGGVYMVVHDRVQLEVSVRKKEILARLFDNLGLS</sequence>
<comment type="caution">
    <text evidence="2">The sequence shown here is derived from an EMBL/GenBank/DDBJ whole genome shotgun (WGS) entry which is preliminary data.</text>
</comment>
<protein>
    <submittedName>
        <fullName evidence="2">Uncharacterized protein</fullName>
    </submittedName>
</protein>
<evidence type="ECO:0000256" key="1">
    <source>
        <dbReference type="SAM" id="MobiDB-lite"/>
    </source>
</evidence>
<name>A0A2P8CX31_9BACT</name>
<dbReference type="RefSeq" id="WP_106524776.1">
    <property type="nucleotide sequence ID" value="NZ_PYGD01000011.1"/>
</dbReference>
<evidence type="ECO:0000313" key="2">
    <source>
        <dbReference type="EMBL" id="PSK89531.1"/>
    </source>
</evidence>